<dbReference type="Proteomes" id="UP000652477">
    <property type="component" value="Unassembled WGS sequence"/>
</dbReference>
<proteinExistence type="predicted"/>
<dbReference type="AlphaFoldDB" id="A0A923LHP7"/>
<dbReference type="RefSeq" id="WP_186875542.1">
    <property type="nucleotide sequence ID" value="NZ_JACOPF010000001.1"/>
</dbReference>
<evidence type="ECO:0008006" key="3">
    <source>
        <dbReference type="Google" id="ProtNLM"/>
    </source>
</evidence>
<reference evidence="1" key="1">
    <citation type="submission" date="2020-08" db="EMBL/GenBank/DDBJ databases">
        <title>Genome public.</title>
        <authorList>
            <person name="Liu C."/>
            <person name="Sun Q."/>
        </authorList>
    </citation>
    <scope>NUCLEOTIDE SEQUENCE</scope>
    <source>
        <strain evidence="1">NSJ-55</strain>
    </source>
</reference>
<organism evidence="1 2">
    <name type="scientific">Mediterraneibacter hominis</name>
    <dbReference type="NCBI Taxonomy" id="2763054"/>
    <lineage>
        <taxon>Bacteria</taxon>
        <taxon>Bacillati</taxon>
        <taxon>Bacillota</taxon>
        <taxon>Clostridia</taxon>
        <taxon>Lachnospirales</taxon>
        <taxon>Lachnospiraceae</taxon>
        <taxon>Mediterraneibacter</taxon>
    </lineage>
</organism>
<evidence type="ECO:0000313" key="2">
    <source>
        <dbReference type="Proteomes" id="UP000652477"/>
    </source>
</evidence>
<keyword evidence="2" id="KW-1185">Reference proteome</keyword>
<accession>A0A923LHP7</accession>
<evidence type="ECO:0000313" key="1">
    <source>
        <dbReference type="EMBL" id="MBC5688960.1"/>
    </source>
</evidence>
<sequence length="209" mass="23959">MRMKKAGQWMLQHIFTGYLLLLKKTVTIQWQEDTQYGASQIFGFWHEDSFFMNLVLETLAHKTNPVDVIVTADTRGNYIEHMIGRCGGSALRVPDGLRAFRELKKILQDSYEKTRSLAVALDGPLGPRHEPKKLAFYLSEQAEEEFVGISVSYSSCIRLSHRWDKYVIPLPFTTVKVHVQDYGIVKKNQIPVLPVDAKQQECGILVKEF</sequence>
<protein>
    <recommendedName>
        <fullName evidence="3">DUF374 domain-containing protein</fullName>
    </recommendedName>
</protein>
<comment type="caution">
    <text evidence="1">The sequence shown here is derived from an EMBL/GenBank/DDBJ whole genome shotgun (WGS) entry which is preliminary data.</text>
</comment>
<gene>
    <name evidence="1" type="ORF">H8S37_08480</name>
</gene>
<name>A0A923LHP7_9FIRM</name>
<dbReference type="EMBL" id="JACOPF010000001">
    <property type="protein sequence ID" value="MBC5688960.1"/>
    <property type="molecule type" value="Genomic_DNA"/>
</dbReference>